<dbReference type="Pfam" id="PF23005">
    <property type="entry name" value="DUF7032"/>
    <property type="match status" value="1"/>
</dbReference>
<dbReference type="InterPro" id="IPR016024">
    <property type="entry name" value="ARM-type_fold"/>
</dbReference>
<dbReference type="OrthoDB" id="7537227at2759"/>
<evidence type="ECO:0000259" key="1">
    <source>
        <dbReference type="Pfam" id="PF23005"/>
    </source>
</evidence>
<reference evidence="2" key="2">
    <citation type="journal article" date="2022" name="Hortic Res">
        <title>The genome of Dioscorea zingiberensis sheds light on the biosynthesis, origin and evolution of the medicinally important diosgenin saponins.</title>
        <authorList>
            <person name="Li Y."/>
            <person name="Tan C."/>
            <person name="Li Z."/>
            <person name="Guo J."/>
            <person name="Li S."/>
            <person name="Chen X."/>
            <person name="Wang C."/>
            <person name="Dai X."/>
            <person name="Yang H."/>
            <person name="Song W."/>
            <person name="Hou L."/>
            <person name="Xu J."/>
            <person name="Tong Z."/>
            <person name="Xu A."/>
            <person name="Yuan X."/>
            <person name="Wang W."/>
            <person name="Yang Q."/>
            <person name="Chen L."/>
            <person name="Sun Z."/>
            <person name="Wang K."/>
            <person name="Pan B."/>
            <person name="Chen J."/>
            <person name="Bao Y."/>
            <person name="Liu F."/>
            <person name="Qi X."/>
            <person name="Gang D.R."/>
            <person name="Wen J."/>
            <person name="Li J."/>
        </authorList>
    </citation>
    <scope>NUCLEOTIDE SEQUENCE</scope>
    <source>
        <strain evidence="2">Dzin_1.0</strain>
    </source>
</reference>
<name>A0A9D5CDI6_9LILI</name>
<dbReference type="Proteomes" id="UP001085076">
    <property type="component" value="Miscellaneous, Linkage group lg05"/>
</dbReference>
<gene>
    <name evidence="2" type="ORF">J5N97_019160</name>
</gene>
<proteinExistence type="predicted"/>
<accession>A0A9D5CDI6</accession>
<dbReference type="PANTHER" id="PTHR46043">
    <property type="entry name" value="ARM REPEAT SUPERFAMILY PROTEIN"/>
    <property type="match status" value="1"/>
</dbReference>
<dbReference type="SUPFAM" id="SSF48371">
    <property type="entry name" value="ARM repeat"/>
    <property type="match status" value="1"/>
</dbReference>
<dbReference type="InterPro" id="IPR000225">
    <property type="entry name" value="Armadillo"/>
</dbReference>
<evidence type="ECO:0000313" key="2">
    <source>
        <dbReference type="EMBL" id="KAJ0971201.1"/>
    </source>
</evidence>
<dbReference type="InterPro" id="IPR011989">
    <property type="entry name" value="ARM-like"/>
</dbReference>
<feature type="domain" description="DUF7032" evidence="1">
    <location>
        <begin position="15"/>
        <end position="122"/>
    </location>
</feature>
<protein>
    <recommendedName>
        <fullName evidence="1">DUF7032 domain-containing protein</fullName>
    </recommendedName>
</protein>
<dbReference type="PANTHER" id="PTHR46043:SF13">
    <property type="entry name" value="ARM REPEAT SUPERFAMILY PROTEIN"/>
    <property type="match status" value="1"/>
</dbReference>
<evidence type="ECO:0000313" key="3">
    <source>
        <dbReference type="Proteomes" id="UP001085076"/>
    </source>
</evidence>
<sequence length="557" mass="59385">MKSPDARERLRLAGDLMASLTDTIPAVRCLRGRWFAVSATLDRLRAAVSCIAALPPDSLSHPLFSDLLKTLPETLALTLTLSLHCSSPEPPAGHLQTLSDLSSAAAELARLASDADLLLRSNTLIDSSSEAAGVSRRDAVRELVTRVQIGDAASRAASLEELVGAMEKDAKEVVVAAAEGAVPAVVRLLDSPCRETRDRAVEAIARFSAAEGCRPVLAGEGVLLLNHLARALESDASGPARESACVALQALTVTRDAAMAVGSRGAVGSLLTICVSGTPSSQAAAAGVLRNLAEVIELQEIFLEENAVPILIQLLSSGTILAKANAAACLCNLTSSQDAHGLKLLILKEGGLECLKDYLESGAVGDKDWDVNSTLRLLRNLLSFKYIGGIVTTMPGLVPLVLAMLDSRASSTRTEATKVVFELAYWAKVRKEMGHLGCVSRLVVMLEAKAYEEKEAAVMALAALMQCAGNRRLFRKEERGVVNVVMLLDPLLKNVDKKYVVSVLMLVSQSRRCRKKMVAAGACGYLQRLVDVEVEDAKVLLESLEKGKKLWGVFTTK</sequence>
<organism evidence="2 3">
    <name type="scientific">Dioscorea zingiberensis</name>
    <dbReference type="NCBI Taxonomy" id="325984"/>
    <lineage>
        <taxon>Eukaryota</taxon>
        <taxon>Viridiplantae</taxon>
        <taxon>Streptophyta</taxon>
        <taxon>Embryophyta</taxon>
        <taxon>Tracheophyta</taxon>
        <taxon>Spermatophyta</taxon>
        <taxon>Magnoliopsida</taxon>
        <taxon>Liliopsida</taxon>
        <taxon>Dioscoreales</taxon>
        <taxon>Dioscoreaceae</taxon>
        <taxon>Dioscorea</taxon>
    </lineage>
</organism>
<reference evidence="2" key="1">
    <citation type="submission" date="2021-03" db="EMBL/GenBank/DDBJ databases">
        <authorList>
            <person name="Li Z."/>
            <person name="Yang C."/>
        </authorList>
    </citation>
    <scope>NUCLEOTIDE SEQUENCE</scope>
    <source>
        <strain evidence="2">Dzin_1.0</strain>
        <tissue evidence="2">Leaf</tissue>
    </source>
</reference>
<dbReference type="Pfam" id="PF00514">
    <property type="entry name" value="Arm"/>
    <property type="match status" value="1"/>
</dbReference>
<comment type="caution">
    <text evidence="2">The sequence shown here is derived from an EMBL/GenBank/DDBJ whole genome shotgun (WGS) entry which is preliminary data.</text>
</comment>
<dbReference type="InterPro" id="IPR054296">
    <property type="entry name" value="DUF7032"/>
</dbReference>
<dbReference type="Gene3D" id="1.25.10.10">
    <property type="entry name" value="Leucine-rich Repeat Variant"/>
    <property type="match status" value="2"/>
</dbReference>
<dbReference type="AlphaFoldDB" id="A0A9D5CDI6"/>
<keyword evidence="3" id="KW-1185">Reference proteome</keyword>
<dbReference type="EMBL" id="JAGGNH010000005">
    <property type="protein sequence ID" value="KAJ0971201.1"/>
    <property type="molecule type" value="Genomic_DNA"/>
</dbReference>